<keyword evidence="5 17" id="KW-0732">Signal</keyword>
<dbReference type="SUPFAM" id="SSF53822">
    <property type="entry name" value="Periplasmic binding protein-like I"/>
    <property type="match status" value="1"/>
</dbReference>
<dbReference type="Pfam" id="PF01094">
    <property type="entry name" value="ANF_receptor"/>
    <property type="match status" value="1"/>
</dbReference>
<dbReference type="SMART" id="SM00079">
    <property type="entry name" value="PBPe"/>
    <property type="match status" value="1"/>
</dbReference>
<dbReference type="GO" id="GO:0007165">
    <property type="term" value="P:signal transduction"/>
    <property type="evidence" value="ECO:0007669"/>
    <property type="project" value="UniProtKB-ARBA"/>
</dbReference>
<evidence type="ECO:0000256" key="13">
    <source>
        <dbReference type="PIRNR" id="PIRNR037090"/>
    </source>
</evidence>
<keyword evidence="10" id="KW-0325">Glycoprotein</keyword>
<comment type="function">
    <text evidence="13">Glutamate-gated receptor that probably acts as non-selective cation channel.</text>
</comment>
<keyword evidence="4 16" id="KW-0812">Transmembrane</keyword>
<keyword evidence="6 16" id="KW-1133">Transmembrane helix</keyword>
<comment type="subcellular location">
    <subcellularLocation>
        <location evidence="1">Membrane</location>
        <topology evidence="1">Multi-pass membrane protein</topology>
    </subcellularLocation>
</comment>
<evidence type="ECO:0000256" key="8">
    <source>
        <dbReference type="ARBA" id="ARBA00023136"/>
    </source>
</evidence>
<evidence type="ECO:0000256" key="12">
    <source>
        <dbReference type="ARBA" id="ARBA00023303"/>
    </source>
</evidence>
<proteinExistence type="inferred from homology"/>
<gene>
    <name evidence="19" type="ORF">CJ030_MR8G008979</name>
</gene>
<feature type="transmembrane region" description="Helical" evidence="16">
    <location>
        <begin position="762"/>
        <end position="782"/>
    </location>
</feature>
<keyword evidence="14" id="KW-1015">Disulfide bond</keyword>
<dbReference type="OrthoDB" id="5984008at2759"/>
<dbReference type="InterPro" id="IPR001828">
    <property type="entry name" value="ANF_lig-bd_rcpt"/>
</dbReference>
<evidence type="ECO:0000256" key="5">
    <source>
        <dbReference type="ARBA" id="ARBA00022729"/>
    </source>
</evidence>
<keyword evidence="20" id="KW-1185">Reference proteome</keyword>
<feature type="disulfide bond" evidence="14">
    <location>
        <begin position="691"/>
        <end position="745"/>
    </location>
</feature>
<dbReference type="Gene3D" id="1.10.287.70">
    <property type="match status" value="1"/>
</dbReference>
<dbReference type="InterPro" id="IPR019594">
    <property type="entry name" value="Glu/Gly-bd"/>
</dbReference>
<evidence type="ECO:0000256" key="1">
    <source>
        <dbReference type="ARBA" id="ARBA00004141"/>
    </source>
</evidence>
<evidence type="ECO:0000256" key="7">
    <source>
        <dbReference type="ARBA" id="ARBA00023065"/>
    </source>
</evidence>
<evidence type="ECO:0000256" key="3">
    <source>
        <dbReference type="ARBA" id="ARBA00022448"/>
    </source>
</evidence>
<evidence type="ECO:0000256" key="11">
    <source>
        <dbReference type="ARBA" id="ARBA00023286"/>
    </source>
</evidence>
<organism evidence="19 20">
    <name type="scientific">Morella rubra</name>
    <name type="common">Chinese bayberry</name>
    <dbReference type="NCBI Taxonomy" id="262757"/>
    <lineage>
        <taxon>Eukaryota</taxon>
        <taxon>Viridiplantae</taxon>
        <taxon>Streptophyta</taxon>
        <taxon>Embryophyta</taxon>
        <taxon>Tracheophyta</taxon>
        <taxon>Spermatophyta</taxon>
        <taxon>Magnoliopsida</taxon>
        <taxon>eudicotyledons</taxon>
        <taxon>Gunneridae</taxon>
        <taxon>Pentapetalae</taxon>
        <taxon>rosids</taxon>
        <taxon>fabids</taxon>
        <taxon>Fagales</taxon>
        <taxon>Myricaceae</taxon>
        <taxon>Morella</taxon>
    </lineage>
</organism>
<dbReference type="EMBL" id="RXIC02000026">
    <property type="protein sequence ID" value="KAB1201746.1"/>
    <property type="molecule type" value="Genomic_DNA"/>
</dbReference>
<keyword evidence="11 13" id="KW-1071">Ligand-gated ion channel</keyword>
<dbReference type="CDD" id="cd19990">
    <property type="entry name" value="PBP1_GABAb_receptor_plant"/>
    <property type="match status" value="1"/>
</dbReference>
<dbReference type="Gene3D" id="3.40.190.10">
    <property type="entry name" value="Periplasmic binding protein-like II"/>
    <property type="match status" value="2"/>
</dbReference>
<keyword evidence="3 13" id="KW-0813">Transport</keyword>
<feature type="chain" id="PRO_5025499373" description="Glutamate receptor" evidence="17">
    <location>
        <begin position="26"/>
        <end position="829"/>
    </location>
</feature>
<protein>
    <recommendedName>
        <fullName evidence="13">Glutamate receptor</fullName>
    </recommendedName>
</protein>
<feature type="domain" description="Ionotropic glutamate receptor C-terminal" evidence="18">
    <location>
        <begin position="413"/>
        <end position="742"/>
    </location>
</feature>
<dbReference type="InterPro" id="IPR044440">
    <property type="entry name" value="GABAb_receptor_plant_PBP1"/>
</dbReference>
<dbReference type="Pfam" id="PF00060">
    <property type="entry name" value="Lig_chan"/>
    <property type="match status" value="1"/>
</dbReference>
<evidence type="ECO:0000256" key="4">
    <source>
        <dbReference type="ARBA" id="ARBA00022692"/>
    </source>
</evidence>
<keyword evidence="9 13" id="KW-0675">Receptor</keyword>
<feature type="region of interest" description="Disordered" evidence="15">
    <location>
        <begin position="810"/>
        <end position="829"/>
    </location>
</feature>
<feature type="transmembrane region" description="Helical" evidence="16">
    <location>
        <begin position="582"/>
        <end position="606"/>
    </location>
</feature>
<dbReference type="FunFam" id="3.40.190.10:FF:000054">
    <property type="entry name" value="Glutamate receptor"/>
    <property type="match status" value="1"/>
</dbReference>
<reference evidence="19 20" key="1">
    <citation type="journal article" date="2019" name="Plant Biotechnol. J.">
        <title>The red bayberry genome and genetic basis of sex determination.</title>
        <authorList>
            <person name="Jia H.M."/>
            <person name="Jia H.J."/>
            <person name="Cai Q.L."/>
            <person name="Wang Y."/>
            <person name="Zhao H.B."/>
            <person name="Yang W.F."/>
            <person name="Wang G.Y."/>
            <person name="Li Y.H."/>
            <person name="Zhan D.L."/>
            <person name="Shen Y.T."/>
            <person name="Niu Q.F."/>
            <person name="Chang L."/>
            <person name="Qiu J."/>
            <person name="Zhao L."/>
            <person name="Xie H.B."/>
            <person name="Fu W.Y."/>
            <person name="Jin J."/>
            <person name="Li X.W."/>
            <person name="Jiao Y."/>
            <person name="Zhou C.C."/>
            <person name="Tu T."/>
            <person name="Chai C.Y."/>
            <person name="Gao J.L."/>
            <person name="Fan L.J."/>
            <person name="van de Weg E."/>
            <person name="Wang J.Y."/>
            <person name="Gao Z.S."/>
        </authorList>
    </citation>
    <scope>NUCLEOTIDE SEQUENCE [LARGE SCALE GENOMIC DNA]</scope>
    <source>
        <tissue evidence="19">Leaves</tissue>
    </source>
</reference>
<evidence type="ECO:0000256" key="6">
    <source>
        <dbReference type="ARBA" id="ARBA00022989"/>
    </source>
</evidence>
<evidence type="ECO:0000256" key="16">
    <source>
        <dbReference type="SAM" id="Phobius"/>
    </source>
</evidence>
<dbReference type="InterPro" id="IPR015683">
    <property type="entry name" value="Ionotropic_Glu_rcpt"/>
</dbReference>
<comment type="similarity">
    <text evidence="2 13">Belongs to the glutamate-gated ion channel (TC 1.A.10.1) family.</text>
</comment>
<name>A0A6A1UNH7_9ROSI</name>
<dbReference type="GO" id="GO:0009611">
    <property type="term" value="P:response to wounding"/>
    <property type="evidence" value="ECO:0007669"/>
    <property type="project" value="UniProtKB-ARBA"/>
</dbReference>
<keyword evidence="7 13" id="KW-0406">Ion transport</keyword>
<dbReference type="FunFam" id="3.40.50.2300:FF:000117">
    <property type="entry name" value="Glutamate receptor"/>
    <property type="match status" value="1"/>
</dbReference>
<evidence type="ECO:0000256" key="9">
    <source>
        <dbReference type="ARBA" id="ARBA00023170"/>
    </source>
</evidence>
<dbReference type="Gene3D" id="3.40.50.2300">
    <property type="match status" value="2"/>
</dbReference>
<dbReference type="Proteomes" id="UP000516437">
    <property type="component" value="Chromosome 8"/>
</dbReference>
<evidence type="ECO:0000313" key="19">
    <source>
        <dbReference type="EMBL" id="KAB1201746.1"/>
    </source>
</evidence>
<sequence>MNMFWLLGLLFYNGLFLISTTGTGASTRPDVVNIGAILSFNSSIGKVAKVAIEAAVEDVNSNPAVLNGTKLKLEMRDAKLSSGFLGIVEALQFTENDTVAIIGPQHSVMAHVISHIANEIQVPLLSFAATDPSLNSLQFPYFVRTTQSDLFQMAAVADIVSYYEWQAVILADKRCKISYKAPLSPKLNRESITNSLVNVALMDSRVIILHLYADWGLEVLDVARNMGMMGSGYVWIATDWLSTVLDTEPFLPSMAVDSIQGVLTLRMHTPDSELKRNFVSRWSNLIATKKDNDLFGLNVYGLYAYDTVSLLAHALGAFLSQIENISFSNNPSLSEFHGGTLHLDALSIFDGGKVLLDSVLQVNISGVTGSIKFNSDGNLIHPAYEVINIIGKGMRIIGYWSNSSGLSVLPPEKLQWVGGSDIFHGYCIDIFNAAVELLPYALPYSLFHMEMDIAIQVKTDLLHMITTGEFDAVVGDITITTNRTKMVDFTQPYIESGLVVVAPVKKLNSSAWAFLRPFTPMMWGVTGLFVLAVGVVVWILERRTNDEFGGHPRKQLVTIVWFSFSTLFFSPRENVNSTLGRFVLNIWLFVVLVLTSSYTASLTSILTVEKLSSPIKGIESLMASNDPIGYMHGSFVDSYLIEELNIQKSRLVSLSLEEEYERALKDGPHKGGVAAIVDMHPCMELFLSTRCEFSIVGQEFTKMGWGFAFPRDSPLAIDMSIAILKLSENGELQKIHDKWLARKACMSEGAKEEVDRLPLKSFWGLFLICGLACFLSLLLYVIKMVRQYMRLPARSQSGSVQSFLSFVKEKEDDVHEEKEEEGQCRVRRR</sequence>
<dbReference type="FunFam" id="3.40.190.10:FF:000175">
    <property type="entry name" value="Glutamate receptor"/>
    <property type="match status" value="1"/>
</dbReference>
<evidence type="ECO:0000256" key="15">
    <source>
        <dbReference type="SAM" id="MobiDB-lite"/>
    </source>
</evidence>
<evidence type="ECO:0000256" key="2">
    <source>
        <dbReference type="ARBA" id="ARBA00008685"/>
    </source>
</evidence>
<dbReference type="Pfam" id="PF10613">
    <property type="entry name" value="Lig_chan-Glu_bd"/>
    <property type="match status" value="1"/>
</dbReference>
<dbReference type="InterPro" id="IPR028082">
    <property type="entry name" value="Peripla_BP_I"/>
</dbReference>
<comment type="caution">
    <text evidence="19">The sequence shown here is derived from an EMBL/GenBank/DDBJ whole genome shotgun (WGS) entry which is preliminary data.</text>
</comment>
<dbReference type="GO" id="GO:0015276">
    <property type="term" value="F:ligand-gated monoatomic ion channel activity"/>
    <property type="evidence" value="ECO:0007669"/>
    <property type="project" value="InterPro"/>
</dbReference>
<dbReference type="FunFam" id="1.10.287.70:FF:000037">
    <property type="entry name" value="Glutamate receptor"/>
    <property type="match status" value="1"/>
</dbReference>
<dbReference type="AlphaFoldDB" id="A0A6A1UNH7"/>
<evidence type="ECO:0000256" key="17">
    <source>
        <dbReference type="SAM" id="SignalP"/>
    </source>
</evidence>
<dbReference type="InterPro" id="IPR001320">
    <property type="entry name" value="Iontro_rcpt_C"/>
</dbReference>
<keyword evidence="8 13" id="KW-0472">Membrane</keyword>
<dbReference type="GO" id="GO:0016020">
    <property type="term" value="C:membrane"/>
    <property type="evidence" value="ECO:0007669"/>
    <property type="project" value="UniProtKB-SubCell"/>
</dbReference>
<evidence type="ECO:0000313" key="20">
    <source>
        <dbReference type="Proteomes" id="UP000516437"/>
    </source>
</evidence>
<evidence type="ECO:0000256" key="10">
    <source>
        <dbReference type="ARBA" id="ARBA00023180"/>
    </source>
</evidence>
<evidence type="ECO:0000259" key="18">
    <source>
        <dbReference type="SMART" id="SM00079"/>
    </source>
</evidence>
<keyword evidence="12 13" id="KW-0407">Ion channel</keyword>
<dbReference type="GO" id="GO:1901701">
    <property type="term" value="P:cellular response to oxygen-containing compound"/>
    <property type="evidence" value="ECO:0007669"/>
    <property type="project" value="UniProtKB-ARBA"/>
</dbReference>
<feature type="signal peptide" evidence="17">
    <location>
        <begin position="1"/>
        <end position="25"/>
    </location>
</feature>
<accession>A0A6A1UNH7</accession>
<dbReference type="SUPFAM" id="SSF53850">
    <property type="entry name" value="Periplasmic binding protein-like II"/>
    <property type="match status" value="1"/>
</dbReference>
<dbReference type="PIRSF" id="PIRSF037090">
    <property type="entry name" value="Iontro_Glu-like_rcpt_pln"/>
    <property type="match status" value="1"/>
</dbReference>
<evidence type="ECO:0000256" key="14">
    <source>
        <dbReference type="PIRSR" id="PIRSR037090-50"/>
    </source>
</evidence>
<feature type="transmembrane region" description="Helical" evidence="16">
    <location>
        <begin position="521"/>
        <end position="540"/>
    </location>
</feature>
<dbReference type="InterPro" id="IPR017103">
    <property type="entry name" value="Iontropic_Glu_rcpt_pln"/>
</dbReference>
<dbReference type="PANTHER" id="PTHR18966">
    <property type="entry name" value="IONOTROPIC GLUTAMATE RECEPTOR"/>
    <property type="match status" value="1"/>
</dbReference>